<evidence type="ECO:0000313" key="2">
    <source>
        <dbReference type="Proteomes" id="UP000197007"/>
    </source>
</evidence>
<dbReference type="KEGG" id="capn:CBG49_01990"/>
<reference evidence="2" key="1">
    <citation type="submission" date="2017-06" db="EMBL/GenBank/DDBJ databases">
        <title>Complete genome sequence of Capnocytophaga sp. KCOM 1579 (=ChDC OS43) isolated from a human refractory periapical abscess lesion.</title>
        <authorList>
            <person name="Kook J.-K."/>
            <person name="Park S.-N."/>
            <person name="Lim Y.K."/>
            <person name="Roh H."/>
        </authorList>
    </citation>
    <scope>NUCLEOTIDE SEQUENCE [LARGE SCALE GENOMIC DNA]</scope>
    <source>
        <strain evidence="2">ChDC OS43</strain>
    </source>
</reference>
<dbReference type="AlphaFoldDB" id="A0A1Z4BL01"/>
<protein>
    <recommendedName>
        <fullName evidence="3">Lipoprotein</fullName>
    </recommendedName>
</protein>
<keyword evidence="2" id="KW-1185">Reference proteome</keyword>
<organism evidence="1 2">
    <name type="scientific">Capnocytophaga endodontalis</name>
    <dbReference type="NCBI Taxonomy" id="2708117"/>
    <lineage>
        <taxon>Bacteria</taxon>
        <taxon>Pseudomonadati</taxon>
        <taxon>Bacteroidota</taxon>
        <taxon>Flavobacteriia</taxon>
        <taxon>Flavobacteriales</taxon>
        <taxon>Flavobacteriaceae</taxon>
        <taxon>Capnocytophaga</taxon>
    </lineage>
</organism>
<proteinExistence type="predicted"/>
<sequence length="222" mass="26155">MKHLISLLCLLTIACNDRKTTNTIVFDDEDKKLTKDTTYISEVLSWRSEYDNKSTGRPTCEEDLVKLTVNDNYPHYYLEYKKQRYPLYSYAEILSVPIVFWYDLFENRGKSCSFVFFNGSNIAEGRYSYTIFDIASNDSLTVSGFYRINERVPANSKQTNNDTLAIMEYAKISYKATDFLSSSDKFPDTKAIHYFLRNDKWTSQPKNKEEYLIMKHYEFVKE</sequence>
<gene>
    <name evidence="1" type="ORF">CBG49_01990</name>
</gene>
<dbReference type="EMBL" id="CP022022">
    <property type="protein sequence ID" value="ASF41958.1"/>
    <property type="molecule type" value="Genomic_DNA"/>
</dbReference>
<name>A0A1Z4BL01_9FLAO</name>
<accession>A0A1Z4BL01</accession>
<dbReference type="Proteomes" id="UP000197007">
    <property type="component" value="Chromosome"/>
</dbReference>
<evidence type="ECO:0008006" key="3">
    <source>
        <dbReference type="Google" id="ProtNLM"/>
    </source>
</evidence>
<dbReference type="RefSeq" id="WP_088593159.1">
    <property type="nucleotide sequence ID" value="NZ_CP022022.1"/>
</dbReference>
<dbReference type="PROSITE" id="PS51257">
    <property type="entry name" value="PROKAR_LIPOPROTEIN"/>
    <property type="match status" value="1"/>
</dbReference>
<evidence type="ECO:0000313" key="1">
    <source>
        <dbReference type="EMBL" id="ASF41958.1"/>
    </source>
</evidence>